<dbReference type="Proteomes" id="UP000076154">
    <property type="component" value="Unassembled WGS sequence"/>
</dbReference>
<comment type="caution">
    <text evidence="2">The sequence shown here is derived from an EMBL/GenBank/DDBJ whole genome shotgun (WGS) entry which is preliminary data.</text>
</comment>
<feature type="signal peptide" evidence="1">
    <location>
        <begin position="1"/>
        <end position="19"/>
    </location>
</feature>
<evidence type="ECO:0000313" key="3">
    <source>
        <dbReference type="Proteomes" id="UP000076154"/>
    </source>
</evidence>
<evidence type="ECO:0000313" key="2">
    <source>
        <dbReference type="EMBL" id="RDB17435.1"/>
    </source>
</evidence>
<dbReference type="EMBL" id="LUEZ02000112">
    <property type="protein sequence ID" value="RDB17435.1"/>
    <property type="molecule type" value="Genomic_DNA"/>
</dbReference>
<gene>
    <name evidence="2" type="ORF">Hypma_001618</name>
</gene>
<dbReference type="PANTHER" id="PTHR38123:SF1">
    <property type="entry name" value="HYDROPHOBIC SURFACE BINDING PROTEIN"/>
    <property type="match status" value="1"/>
</dbReference>
<dbReference type="GO" id="GO:0005576">
    <property type="term" value="C:extracellular region"/>
    <property type="evidence" value="ECO:0007669"/>
    <property type="project" value="TreeGrafter"/>
</dbReference>
<feature type="chain" id="PRO_5016653511" description="Hydrophobic surface binding protein" evidence="1">
    <location>
        <begin position="20"/>
        <end position="179"/>
    </location>
</feature>
<reference evidence="2" key="1">
    <citation type="submission" date="2018-04" db="EMBL/GenBank/DDBJ databases">
        <title>Whole genome sequencing of Hypsizygus marmoreus.</title>
        <authorList>
            <person name="Choi I.-G."/>
            <person name="Min B."/>
            <person name="Kim J.-G."/>
            <person name="Kim S."/>
            <person name="Oh Y.-L."/>
            <person name="Kong W.-S."/>
            <person name="Park H."/>
            <person name="Jeong J."/>
            <person name="Song E.-S."/>
        </authorList>
    </citation>
    <scope>NUCLEOTIDE SEQUENCE [LARGE SCALE GENOMIC DNA]</scope>
    <source>
        <strain evidence="2">51987-8</strain>
    </source>
</reference>
<dbReference type="Gene3D" id="1.20.1280.140">
    <property type="match status" value="1"/>
</dbReference>
<dbReference type="PANTHER" id="PTHR38123">
    <property type="entry name" value="CELL WALL SERINE-THREONINE-RICH GALACTOMANNOPROTEIN MP1 (AFU_ORTHOLOGUE AFUA_4G03240)"/>
    <property type="match status" value="1"/>
</dbReference>
<name>A0A369JAG8_HYPMA</name>
<dbReference type="OrthoDB" id="3485059at2759"/>
<accession>A0A369JAG8</accession>
<organism evidence="2 3">
    <name type="scientific">Hypsizygus marmoreus</name>
    <name type="common">White beech mushroom</name>
    <name type="synonym">Agaricus marmoreus</name>
    <dbReference type="NCBI Taxonomy" id="39966"/>
    <lineage>
        <taxon>Eukaryota</taxon>
        <taxon>Fungi</taxon>
        <taxon>Dikarya</taxon>
        <taxon>Basidiomycota</taxon>
        <taxon>Agaricomycotina</taxon>
        <taxon>Agaricomycetes</taxon>
        <taxon>Agaricomycetidae</taxon>
        <taxon>Agaricales</taxon>
        <taxon>Tricholomatineae</taxon>
        <taxon>Lyophyllaceae</taxon>
        <taxon>Hypsizygus</taxon>
    </lineage>
</organism>
<dbReference type="Pfam" id="PF12296">
    <property type="entry name" value="HsbA"/>
    <property type="match status" value="1"/>
</dbReference>
<sequence>MRFTSMFFLLAFIVVSGFSATIADVKADINTIAAQTTTLDNSITAFPLTGGTLIQALAVHNNAVTLGSSINKGTTDVQATTPTPFSDADGAAVLALVEAFEPTIESALTGIVGKKAAFQALPIGGIPALVKQDLSNLGASTTAFENALIAAAPASVVADATALKARVNAAFAAAIAAYA</sequence>
<dbReference type="InParanoid" id="A0A369JAG8"/>
<evidence type="ECO:0000256" key="1">
    <source>
        <dbReference type="SAM" id="SignalP"/>
    </source>
</evidence>
<keyword evidence="1" id="KW-0732">Signal</keyword>
<evidence type="ECO:0008006" key="4">
    <source>
        <dbReference type="Google" id="ProtNLM"/>
    </source>
</evidence>
<proteinExistence type="predicted"/>
<protein>
    <recommendedName>
        <fullName evidence="4">Hydrophobic surface binding protein</fullName>
    </recommendedName>
</protein>
<dbReference type="AlphaFoldDB" id="A0A369JAG8"/>
<dbReference type="InterPro" id="IPR021054">
    <property type="entry name" value="Cell_wall_mannoprotein_1"/>
</dbReference>
<keyword evidence="3" id="KW-1185">Reference proteome</keyword>
<dbReference type="STRING" id="39966.A0A369JAG8"/>